<dbReference type="Pfam" id="PF13246">
    <property type="entry name" value="Cation_ATPase"/>
    <property type="match status" value="1"/>
</dbReference>
<protein>
    <recommendedName>
        <fullName evidence="5">Magnesium-transporting ATPase, P-type 1</fullName>
        <ecNumber evidence="4">7.2.2.14</ecNumber>
    </recommendedName>
    <alternativeName>
        <fullName evidence="16">Mg(2+) transport ATPase, P-type 1</fullName>
    </alternativeName>
</protein>
<keyword evidence="14 18" id="KW-1133">Transmembrane helix</keyword>
<proteinExistence type="inferred from homology"/>
<keyword evidence="8" id="KW-0597">Phosphoprotein</keyword>
<comment type="function">
    <text evidence="1">Mediates magnesium influx to the cytosol.</text>
</comment>
<feature type="transmembrane region" description="Helical" evidence="18">
    <location>
        <begin position="809"/>
        <end position="831"/>
    </location>
</feature>
<dbReference type="NCBIfam" id="TIGR01524">
    <property type="entry name" value="ATPase-IIIB_Mg"/>
    <property type="match status" value="1"/>
</dbReference>
<dbReference type="SFLD" id="SFLDS00003">
    <property type="entry name" value="Haloacid_Dehalogenase"/>
    <property type="match status" value="1"/>
</dbReference>
<evidence type="ECO:0000256" key="1">
    <source>
        <dbReference type="ARBA" id="ARBA00003954"/>
    </source>
</evidence>
<dbReference type="InterPro" id="IPR059000">
    <property type="entry name" value="ATPase_P-type_domA"/>
</dbReference>
<dbReference type="AlphaFoldDB" id="A0A0E3S8J0"/>
<dbReference type="OrthoDB" id="8588at2157"/>
<comment type="catalytic activity">
    <reaction evidence="17">
        <text>Mg(2+)(out) + ATP + H2O = Mg(2+)(in) + ADP + phosphate + H(+)</text>
        <dbReference type="Rhea" id="RHEA:10260"/>
        <dbReference type="ChEBI" id="CHEBI:15377"/>
        <dbReference type="ChEBI" id="CHEBI:15378"/>
        <dbReference type="ChEBI" id="CHEBI:18420"/>
        <dbReference type="ChEBI" id="CHEBI:30616"/>
        <dbReference type="ChEBI" id="CHEBI:43474"/>
        <dbReference type="ChEBI" id="CHEBI:456216"/>
        <dbReference type="EC" id="7.2.2.14"/>
    </reaction>
</comment>
<feature type="transmembrane region" description="Helical" evidence="18">
    <location>
        <begin position="278"/>
        <end position="298"/>
    </location>
</feature>
<evidence type="ECO:0000259" key="19">
    <source>
        <dbReference type="SMART" id="SM00831"/>
    </source>
</evidence>
<dbReference type="EC" id="7.2.2.14" evidence="4"/>
<evidence type="ECO:0000256" key="6">
    <source>
        <dbReference type="ARBA" id="ARBA00022475"/>
    </source>
</evidence>
<dbReference type="InterPro" id="IPR004014">
    <property type="entry name" value="ATPase_P-typ_cation-transptr_N"/>
</dbReference>
<organism evidence="20 21">
    <name type="scientific">Methanosarcina horonobensis HB-1 = JCM 15518</name>
    <dbReference type="NCBI Taxonomy" id="1434110"/>
    <lineage>
        <taxon>Archaea</taxon>
        <taxon>Methanobacteriati</taxon>
        <taxon>Methanobacteriota</taxon>
        <taxon>Stenosarchaea group</taxon>
        <taxon>Methanomicrobia</taxon>
        <taxon>Methanosarcinales</taxon>
        <taxon>Methanosarcinaceae</taxon>
        <taxon>Methanosarcina</taxon>
    </lineage>
</organism>
<dbReference type="STRING" id="1434110.MSHOH_1301"/>
<dbReference type="SUPFAM" id="SSF81665">
    <property type="entry name" value="Calcium ATPase, transmembrane domain M"/>
    <property type="match status" value="1"/>
</dbReference>
<keyword evidence="13" id="KW-1278">Translocase</keyword>
<evidence type="ECO:0000256" key="17">
    <source>
        <dbReference type="ARBA" id="ARBA00047295"/>
    </source>
</evidence>
<evidence type="ECO:0000256" key="10">
    <source>
        <dbReference type="ARBA" id="ARBA00022741"/>
    </source>
</evidence>
<dbReference type="InterPro" id="IPR008250">
    <property type="entry name" value="ATPase_P-typ_transduc_dom_A_sf"/>
</dbReference>
<dbReference type="GO" id="GO:0005886">
    <property type="term" value="C:plasma membrane"/>
    <property type="evidence" value="ECO:0007669"/>
    <property type="project" value="UniProtKB-SubCell"/>
</dbReference>
<dbReference type="Gene3D" id="3.40.1110.10">
    <property type="entry name" value="Calcium-transporting ATPase, cytoplasmic domain N"/>
    <property type="match status" value="1"/>
</dbReference>
<keyword evidence="11" id="KW-0067">ATP-binding</keyword>
<dbReference type="Pfam" id="PF00122">
    <property type="entry name" value="E1-E2_ATPase"/>
    <property type="match status" value="1"/>
</dbReference>
<feature type="transmembrane region" description="Helical" evidence="18">
    <location>
        <begin position="751"/>
        <end position="768"/>
    </location>
</feature>
<dbReference type="Pfam" id="PF00690">
    <property type="entry name" value="Cation_ATPase_N"/>
    <property type="match status" value="1"/>
</dbReference>
<keyword evidence="10" id="KW-0547">Nucleotide-binding</keyword>
<evidence type="ECO:0000256" key="14">
    <source>
        <dbReference type="ARBA" id="ARBA00022989"/>
    </source>
</evidence>
<sequence length="841" mass="92628">MHTEREPAFWSVPASEILQELQTGAEGLKSPESEERLTTYGANILKPKKRLDSLKILLSQFKSPITLILLFAAVVSFFLHDPTDTVIIVTIILISSLLGFWQEKGAADAFEKLMATVQIRATVLRDGEKKEVPIEEVVPGDIILLSSGDIIPADCLILESKNLFVSEATLTGETYPAEKETGVLKADTPLGKRKNSLWMGTSVVSGSGKAVAVFTGKETEFGKISARLKLGPPETEFEKGITHFGHFLMEITMIMVTAIFAINVYLQRPVLDSILFSLALAVGLTPQLLPAIISVNLSHGAREMAQKRVIVKRLTSIENLGSMNLLCSDKTGTLTEGELQLQSYQDLSGNKSEKVLLYACLNAYYQKGFENPIDRAILTQNRFDLSKYGKLDEIPYDFVHKKLSILVSTDSTNLMITKGALADVLAVCSSAETEGEKTVRISDLKEKIEQQFEEFSGKGLRTLGLAYRKIGQQAVISKEQENDMTFLGFLFFYDLPKAGIAETLKEMENLGISLKVITGDNRLVAASISREIGIKNVSVITGSELYQISDEALIKRVNDADVFAEVEPNQKERIILALRKSKNVVGYIGDGINDASALHAADVGISVDTAADVAKEAADIVLLEKDLNALIEGVKEGRRTFANTLKYIFMATSANFGNMFSMAGASLFLPFLPLLPKQILLTNLLTDFPEMTIATDTVDKEMVERPHSWDIAFIRKFMVVFGITSSVFDYLTFGTLLFLLPGLTEEFRTGWFIESVISASMIVLVVRSRKPFFRSRPGKYLLTATLLIGVFTLSFPLTPLAAPFGFKPLPLSVIVIIGAIIGLYVLTAEAVKRIFYRKVQL</sequence>
<keyword evidence="15 18" id="KW-0472">Membrane</keyword>
<evidence type="ECO:0000256" key="7">
    <source>
        <dbReference type="ARBA" id="ARBA00022519"/>
    </source>
</evidence>
<dbReference type="SMART" id="SM00831">
    <property type="entry name" value="Cation_ATPase_N"/>
    <property type="match status" value="1"/>
</dbReference>
<accession>A0A0E3S8J0</accession>
<dbReference type="KEGG" id="mhor:MSHOH_1301"/>
<dbReference type="PANTHER" id="PTHR42861">
    <property type="entry name" value="CALCIUM-TRANSPORTING ATPASE"/>
    <property type="match status" value="1"/>
</dbReference>
<evidence type="ECO:0000256" key="18">
    <source>
        <dbReference type="SAM" id="Phobius"/>
    </source>
</evidence>
<dbReference type="InterPro" id="IPR036412">
    <property type="entry name" value="HAD-like_sf"/>
</dbReference>
<evidence type="ECO:0000313" key="20">
    <source>
        <dbReference type="EMBL" id="AKB77784.1"/>
    </source>
</evidence>
<feature type="transmembrane region" description="Helical" evidence="18">
    <location>
        <begin position="780"/>
        <end position="797"/>
    </location>
</feature>
<comment type="similarity">
    <text evidence="3">Belongs to the cation transport ATPase (P-type) (TC 3.A.3) family. Type IIIB subfamily.</text>
</comment>
<keyword evidence="7" id="KW-0997">Cell inner membrane</keyword>
<feature type="transmembrane region" description="Helical" evidence="18">
    <location>
        <begin position="85"/>
        <end position="101"/>
    </location>
</feature>
<dbReference type="PATRIC" id="fig|1434110.4.peg.1619"/>
<dbReference type="GO" id="GO:0016887">
    <property type="term" value="F:ATP hydrolysis activity"/>
    <property type="evidence" value="ECO:0007669"/>
    <property type="project" value="InterPro"/>
</dbReference>
<dbReference type="GO" id="GO:0015444">
    <property type="term" value="F:P-type magnesium transporter activity"/>
    <property type="evidence" value="ECO:0007669"/>
    <property type="project" value="UniProtKB-EC"/>
</dbReference>
<dbReference type="Gene3D" id="3.40.50.1000">
    <property type="entry name" value="HAD superfamily/HAD-like"/>
    <property type="match status" value="1"/>
</dbReference>
<feature type="transmembrane region" description="Helical" evidence="18">
    <location>
        <begin position="56"/>
        <end position="79"/>
    </location>
</feature>
<gene>
    <name evidence="20" type="ORF">MSHOH_1301</name>
</gene>
<evidence type="ECO:0000256" key="9">
    <source>
        <dbReference type="ARBA" id="ARBA00022692"/>
    </source>
</evidence>
<evidence type="ECO:0000256" key="8">
    <source>
        <dbReference type="ARBA" id="ARBA00022553"/>
    </source>
</evidence>
<dbReference type="PRINTS" id="PR01836">
    <property type="entry name" value="MGATPASE"/>
</dbReference>
<evidence type="ECO:0000313" key="21">
    <source>
        <dbReference type="Proteomes" id="UP000033101"/>
    </source>
</evidence>
<feature type="domain" description="Cation-transporting P-type ATPase N-terminal" evidence="19">
    <location>
        <begin position="8"/>
        <end position="81"/>
    </location>
</feature>
<evidence type="ECO:0000256" key="12">
    <source>
        <dbReference type="ARBA" id="ARBA00022842"/>
    </source>
</evidence>
<dbReference type="InterPro" id="IPR018303">
    <property type="entry name" value="ATPase_P-typ_P_site"/>
</dbReference>
<dbReference type="InterPro" id="IPR044492">
    <property type="entry name" value="P_typ_ATPase_HD_dom"/>
</dbReference>
<dbReference type="SUPFAM" id="SSF56784">
    <property type="entry name" value="HAD-like"/>
    <property type="match status" value="1"/>
</dbReference>
<evidence type="ECO:0000256" key="3">
    <source>
        <dbReference type="ARBA" id="ARBA00008746"/>
    </source>
</evidence>
<keyword evidence="20" id="KW-0378">Hydrolase</keyword>
<dbReference type="PROSITE" id="PS00154">
    <property type="entry name" value="ATPASE_E1_E2"/>
    <property type="match status" value="1"/>
</dbReference>
<dbReference type="Gene3D" id="2.70.150.10">
    <property type="entry name" value="Calcium-transporting ATPase, cytoplasmic transduction domain A"/>
    <property type="match status" value="1"/>
</dbReference>
<dbReference type="InterPro" id="IPR006415">
    <property type="entry name" value="P-type_ATPase_IIIB"/>
</dbReference>
<evidence type="ECO:0000256" key="2">
    <source>
        <dbReference type="ARBA" id="ARBA00004429"/>
    </source>
</evidence>
<evidence type="ECO:0000256" key="16">
    <source>
        <dbReference type="ARBA" id="ARBA00029806"/>
    </source>
</evidence>
<dbReference type="Gene3D" id="1.20.1110.10">
    <property type="entry name" value="Calcium-transporting ATPase, transmembrane domain"/>
    <property type="match status" value="1"/>
</dbReference>
<dbReference type="Pfam" id="PF00689">
    <property type="entry name" value="Cation_ATPase_C"/>
    <property type="match status" value="1"/>
</dbReference>
<evidence type="ECO:0000256" key="5">
    <source>
        <dbReference type="ARBA" id="ARBA00013555"/>
    </source>
</evidence>
<dbReference type="InterPro" id="IPR023298">
    <property type="entry name" value="ATPase_P-typ_TM_dom_sf"/>
</dbReference>
<dbReference type="Proteomes" id="UP000033101">
    <property type="component" value="Chromosome"/>
</dbReference>
<dbReference type="InterPro" id="IPR023299">
    <property type="entry name" value="ATPase_P-typ_cyto_dom_N"/>
</dbReference>
<keyword evidence="9 18" id="KW-0812">Transmembrane</keyword>
<dbReference type="SFLD" id="SFLDF00027">
    <property type="entry name" value="p-type_atpase"/>
    <property type="match status" value="1"/>
</dbReference>
<comment type="subcellular location">
    <subcellularLocation>
        <location evidence="2">Cell inner membrane</location>
        <topology evidence="2">Multi-pass membrane protein</topology>
    </subcellularLocation>
</comment>
<dbReference type="SUPFAM" id="SSF81653">
    <property type="entry name" value="Calcium ATPase, transduction domain A"/>
    <property type="match status" value="1"/>
</dbReference>
<reference evidence="20 21" key="1">
    <citation type="submission" date="2014-07" db="EMBL/GenBank/DDBJ databases">
        <title>Methanogenic archaea and the global carbon cycle.</title>
        <authorList>
            <person name="Henriksen J.R."/>
            <person name="Luke J."/>
            <person name="Reinhart S."/>
            <person name="Benedict M.N."/>
            <person name="Youngblut N.D."/>
            <person name="Metcalf M.E."/>
            <person name="Whitaker R.J."/>
            <person name="Metcalf W.W."/>
        </authorList>
    </citation>
    <scope>NUCLEOTIDE SEQUENCE [LARGE SCALE GENOMIC DNA]</scope>
    <source>
        <strain evidence="20 21">HB-1</strain>
    </source>
</reference>
<name>A0A0E3S8J0_9EURY</name>
<keyword evidence="6" id="KW-1003">Cell membrane</keyword>
<evidence type="ECO:0000256" key="11">
    <source>
        <dbReference type="ARBA" id="ARBA00022840"/>
    </source>
</evidence>
<dbReference type="GO" id="GO:0005524">
    <property type="term" value="F:ATP binding"/>
    <property type="evidence" value="ECO:0007669"/>
    <property type="project" value="UniProtKB-KW"/>
</dbReference>
<dbReference type="RefSeq" id="WP_158024069.1">
    <property type="nucleotide sequence ID" value="NZ_CP009516.1"/>
</dbReference>
<dbReference type="SFLD" id="SFLDG00002">
    <property type="entry name" value="C1.7:_P-type_atpase_like"/>
    <property type="match status" value="1"/>
</dbReference>
<evidence type="ECO:0000256" key="4">
    <source>
        <dbReference type="ARBA" id="ARBA00012786"/>
    </source>
</evidence>
<keyword evidence="12" id="KW-0460">Magnesium</keyword>
<evidence type="ECO:0000256" key="15">
    <source>
        <dbReference type="ARBA" id="ARBA00023136"/>
    </source>
</evidence>
<feature type="transmembrane region" description="Helical" evidence="18">
    <location>
        <begin position="247"/>
        <end position="266"/>
    </location>
</feature>
<dbReference type="InterPro" id="IPR006068">
    <property type="entry name" value="ATPase_P-typ_cation-transptr_C"/>
</dbReference>
<dbReference type="NCBIfam" id="TIGR01494">
    <property type="entry name" value="ATPase_P-type"/>
    <property type="match status" value="3"/>
</dbReference>
<feature type="transmembrane region" description="Helical" evidence="18">
    <location>
        <begin position="717"/>
        <end position="739"/>
    </location>
</feature>
<evidence type="ECO:0000256" key="13">
    <source>
        <dbReference type="ARBA" id="ARBA00022967"/>
    </source>
</evidence>
<dbReference type="InterPro" id="IPR001757">
    <property type="entry name" value="P_typ_ATPase"/>
</dbReference>
<keyword evidence="21" id="KW-1185">Reference proteome</keyword>
<dbReference type="InterPro" id="IPR023214">
    <property type="entry name" value="HAD_sf"/>
</dbReference>
<dbReference type="EMBL" id="CP009516">
    <property type="protein sequence ID" value="AKB77784.1"/>
    <property type="molecule type" value="Genomic_DNA"/>
</dbReference>
<dbReference type="GeneID" id="24830479"/>
<dbReference type="HOGENOM" id="CLU_002360_6_3_2"/>